<protein>
    <submittedName>
        <fullName evidence="2">Uncharacterized protein</fullName>
    </submittedName>
</protein>
<dbReference type="EMBL" id="KL142384">
    <property type="protein sequence ID" value="KDR74029.1"/>
    <property type="molecule type" value="Genomic_DNA"/>
</dbReference>
<reference evidence="3" key="1">
    <citation type="journal article" date="2014" name="Proc. Natl. Acad. Sci. U.S.A.">
        <title>Extensive sampling of basidiomycete genomes demonstrates inadequacy of the white-rot/brown-rot paradigm for wood decay fungi.</title>
        <authorList>
            <person name="Riley R."/>
            <person name="Salamov A.A."/>
            <person name="Brown D.W."/>
            <person name="Nagy L.G."/>
            <person name="Floudas D."/>
            <person name="Held B.W."/>
            <person name="Levasseur A."/>
            <person name="Lombard V."/>
            <person name="Morin E."/>
            <person name="Otillar R."/>
            <person name="Lindquist E.A."/>
            <person name="Sun H."/>
            <person name="LaButti K.M."/>
            <person name="Schmutz J."/>
            <person name="Jabbour D."/>
            <person name="Luo H."/>
            <person name="Baker S.E."/>
            <person name="Pisabarro A.G."/>
            <person name="Walton J.D."/>
            <person name="Blanchette R.A."/>
            <person name="Henrissat B."/>
            <person name="Martin F."/>
            <person name="Cullen D."/>
            <person name="Hibbett D.S."/>
            <person name="Grigoriev I.V."/>
        </authorList>
    </citation>
    <scope>NUCLEOTIDE SEQUENCE [LARGE SCALE GENOMIC DNA]</scope>
    <source>
        <strain evidence="3">CBS 339.88</strain>
    </source>
</reference>
<feature type="region of interest" description="Disordered" evidence="1">
    <location>
        <begin position="65"/>
        <end position="86"/>
    </location>
</feature>
<dbReference type="AlphaFoldDB" id="A0A067T285"/>
<dbReference type="HOGENOM" id="CLU_180249_0_0_1"/>
<dbReference type="Proteomes" id="UP000027222">
    <property type="component" value="Unassembled WGS sequence"/>
</dbReference>
<proteinExistence type="predicted"/>
<sequence>MLLALSAIAKKPKYANDMLKATLRKHRADETPDWRIWCWDCPGKLYFPGPGETLSNLTVHLQNRQHRQRVNKRLAAATATRTGENS</sequence>
<dbReference type="STRING" id="685588.A0A067T285"/>
<organism evidence="2 3">
    <name type="scientific">Galerina marginata (strain CBS 339.88)</name>
    <dbReference type="NCBI Taxonomy" id="685588"/>
    <lineage>
        <taxon>Eukaryota</taxon>
        <taxon>Fungi</taxon>
        <taxon>Dikarya</taxon>
        <taxon>Basidiomycota</taxon>
        <taxon>Agaricomycotina</taxon>
        <taxon>Agaricomycetes</taxon>
        <taxon>Agaricomycetidae</taxon>
        <taxon>Agaricales</taxon>
        <taxon>Agaricineae</taxon>
        <taxon>Strophariaceae</taxon>
        <taxon>Galerina</taxon>
    </lineage>
</organism>
<accession>A0A067T285</accession>
<gene>
    <name evidence="2" type="ORF">GALMADRAFT_71483</name>
</gene>
<dbReference type="OrthoDB" id="515064at2759"/>
<keyword evidence="3" id="KW-1185">Reference proteome</keyword>
<evidence type="ECO:0000256" key="1">
    <source>
        <dbReference type="SAM" id="MobiDB-lite"/>
    </source>
</evidence>
<evidence type="ECO:0000313" key="3">
    <source>
        <dbReference type="Proteomes" id="UP000027222"/>
    </source>
</evidence>
<evidence type="ECO:0000313" key="2">
    <source>
        <dbReference type="EMBL" id="KDR74029.1"/>
    </source>
</evidence>
<name>A0A067T285_GALM3</name>